<dbReference type="AlphaFoldDB" id="A0A6P9EUI0"/>
<dbReference type="OrthoDB" id="1643745at2759"/>
<organism evidence="1 2">
    <name type="scientific">Juglans regia</name>
    <name type="common">English walnut</name>
    <dbReference type="NCBI Taxonomy" id="51240"/>
    <lineage>
        <taxon>Eukaryota</taxon>
        <taxon>Viridiplantae</taxon>
        <taxon>Streptophyta</taxon>
        <taxon>Embryophyta</taxon>
        <taxon>Tracheophyta</taxon>
        <taxon>Spermatophyta</taxon>
        <taxon>Magnoliopsida</taxon>
        <taxon>eudicotyledons</taxon>
        <taxon>Gunneridae</taxon>
        <taxon>Pentapetalae</taxon>
        <taxon>rosids</taxon>
        <taxon>fabids</taxon>
        <taxon>Fagales</taxon>
        <taxon>Juglandaceae</taxon>
        <taxon>Juglans</taxon>
    </lineage>
</organism>
<protein>
    <submittedName>
        <fullName evidence="2">Uncharacterized protein LOC109021754</fullName>
    </submittedName>
</protein>
<dbReference type="GeneID" id="109021754"/>
<keyword evidence="1" id="KW-1185">Reference proteome</keyword>
<evidence type="ECO:0000313" key="1">
    <source>
        <dbReference type="Proteomes" id="UP000235220"/>
    </source>
</evidence>
<dbReference type="InParanoid" id="A0A6P9EUI0"/>
<dbReference type="KEGG" id="jre:109021754"/>
<dbReference type="Proteomes" id="UP000235220">
    <property type="component" value="Chromosome 10"/>
</dbReference>
<dbReference type="RefSeq" id="XP_035550871.1">
    <property type="nucleotide sequence ID" value="XM_035694978.1"/>
</dbReference>
<evidence type="ECO:0000313" key="2">
    <source>
        <dbReference type="RefSeq" id="XP_035550871.1"/>
    </source>
</evidence>
<reference evidence="2" key="1">
    <citation type="submission" date="2025-08" db="UniProtKB">
        <authorList>
            <consortium name="RefSeq"/>
        </authorList>
    </citation>
    <scope>IDENTIFICATION</scope>
    <source>
        <tissue evidence="2">Leaves</tissue>
    </source>
</reference>
<name>A0A6P9EUI0_JUGRE</name>
<proteinExistence type="predicted"/>
<gene>
    <name evidence="2" type="primary">LOC109021754</name>
</gene>
<accession>A0A6P9EUI0</accession>
<sequence>MVRRFSRNTRLENHSDEPLKVVATVDRTFVKDVAFPIIQPREHGYICYADLGIEYNGGRLVEVLFYLGDRQTKPILTSQIRDHEKIIFFKHDDGTIDHDLIKGSMVNMNGIVISMKGAVKKIKSLLRFRIPLGVIEVDDDDKHSPRVL</sequence>